<name>A0A8H7BWK2_9FUNG</name>
<dbReference type="GO" id="GO:0000045">
    <property type="term" value="P:autophagosome assembly"/>
    <property type="evidence" value="ECO:0007669"/>
    <property type="project" value="TreeGrafter"/>
</dbReference>
<dbReference type="OrthoDB" id="10259639at2759"/>
<feature type="compositionally biased region" description="Low complexity" evidence="4">
    <location>
        <begin position="202"/>
        <end position="213"/>
    </location>
</feature>
<reference evidence="5" key="1">
    <citation type="submission" date="2020-01" db="EMBL/GenBank/DDBJ databases">
        <title>Genome Sequencing of Three Apophysomyces-Like Fungal Strains Confirms a Novel Fungal Genus in the Mucoromycota with divergent Burkholderia-like Endosymbiotic Bacteria.</title>
        <authorList>
            <person name="Stajich J.E."/>
            <person name="Macias A.M."/>
            <person name="Carter-House D."/>
            <person name="Lovett B."/>
            <person name="Kasson L.R."/>
            <person name="Berry K."/>
            <person name="Grigoriev I."/>
            <person name="Chang Y."/>
            <person name="Spatafora J."/>
            <person name="Kasson M.T."/>
        </authorList>
    </citation>
    <scope>NUCLEOTIDE SEQUENCE</scope>
    <source>
        <strain evidence="5">NRRL A-21654</strain>
    </source>
</reference>
<proteinExistence type="inferred from homology"/>
<keyword evidence="6" id="KW-1185">Reference proteome</keyword>
<dbReference type="AlphaFoldDB" id="A0A8H7BWK2"/>
<accession>A0A8H7BWK2</accession>
<feature type="compositionally biased region" description="Polar residues" evidence="4">
    <location>
        <begin position="191"/>
        <end position="201"/>
    </location>
</feature>
<gene>
    <name evidence="5" type="ORF">EC973_001612</name>
</gene>
<organism evidence="5 6">
    <name type="scientific">Apophysomyces ossiformis</name>
    <dbReference type="NCBI Taxonomy" id="679940"/>
    <lineage>
        <taxon>Eukaryota</taxon>
        <taxon>Fungi</taxon>
        <taxon>Fungi incertae sedis</taxon>
        <taxon>Mucoromycota</taxon>
        <taxon>Mucoromycotina</taxon>
        <taxon>Mucoromycetes</taxon>
        <taxon>Mucorales</taxon>
        <taxon>Mucorineae</taxon>
        <taxon>Mucoraceae</taxon>
        <taxon>Apophysomyces</taxon>
    </lineage>
</organism>
<dbReference type="GO" id="GO:1990316">
    <property type="term" value="C:Atg1/ULK1 kinase complex"/>
    <property type="evidence" value="ECO:0007669"/>
    <property type="project" value="TreeGrafter"/>
</dbReference>
<dbReference type="Pfam" id="PF07855">
    <property type="entry name" value="ATG101"/>
    <property type="match status" value="1"/>
</dbReference>
<protein>
    <recommendedName>
        <fullName evidence="2">Autophagy-related protein 101</fullName>
    </recommendedName>
</protein>
<evidence type="ECO:0000256" key="2">
    <source>
        <dbReference type="ARBA" id="ARBA00018874"/>
    </source>
</evidence>
<dbReference type="GO" id="GO:0019901">
    <property type="term" value="F:protein kinase binding"/>
    <property type="evidence" value="ECO:0007669"/>
    <property type="project" value="TreeGrafter"/>
</dbReference>
<evidence type="ECO:0000256" key="1">
    <source>
        <dbReference type="ARBA" id="ARBA00007130"/>
    </source>
</evidence>
<keyword evidence="3" id="KW-0072">Autophagy</keyword>
<feature type="region of interest" description="Disordered" evidence="4">
    <location>
        <begin position="190"/>
        <end position="223"/>
    </location>
</feature>
<dbReference type="PANTHER" id="PTHR13292:SF0">
    <property type="entry name" value="AUTOPHAGY-RELATED PROTEIN 101"/>
    <property type="match status" value="1"/>
</dbReference>
<evidence type="ECO:0000313" key="6">
    <source>
        <dbReference type="Proteomes" id="UP000605846"/>
    </source>
</evidence>
<dbReference type="Proteomes" id="UP000605846">
    <property type="component" value="Unassembled WGS sequence"/>
</dbReference>
<evidence type="ECO:0000256" key="4">
    <source>
        <dbReference type="SAM" id="MobiDB-lite"/>
    </source>
</evidence>
<dbReference type="EMBL" id="JABAYA010000014">
    <property type="protein sequence ID" value="KAF7730663.1"/>
    <property type="molecule type" value="Genomic_DNA"/>
</dbReference>
<feature type="compositionally biased region" description="Polar residues" evidence="4">
    <location>
        <begin position="214"/>
        <end position="223"/>
    </location>
</feature>
<sequence>MPVQAQEFNIEMVSVPRESIRDVLRALLHSIFFHRLLVNVAPRELRVLDTTVSITDSPDIEKLVEDRITEFLQNNSHVKQGKMAVLFYEKRLKKNWFQLSKSEELVCWEQWAITLGILHPQNDQERQKAQRSVERQLPLRLLDILKMANDHKEHIPSITTTEGNPFPYQIAIPSQSESWAAMIKRLVVTDAPTNENQRQTVSASPRSPSHLSSTDTQLDPHSC</sequence>
<dbReference type="GO" id="GO:0000407">
    <property type="term" value="C:phagophore assembly site"/>
    <property type="evidence" value="ECO:0007669"/>
    <property type="project" value="TreeGrafter"/>
</dbReference>
<evidence type="ECO:0000313" key="5">
    <source>
        <dbReference type="EMBL" id="KAF7730663.1"/>
    </source>
</evidence>
<dbReference type="PANTHER" id="PTHR13292">
    <property type="entry name" value="AUTOPHAGY-RELATED PROTEIN 101"/>
    <property type="match status" value="1"/>
</dbReference>
<evidence type="ECO:0000256" key="3">
    <source>
        <dbReference type="ARBA" id="ARBA00023006"/>
    </source>
</evidence>
<comment type="caution">
    <text evidence="5">The sequence shown here is derived from an EMBL/GenBank/DDBJ whole genome shotgun (WGS) entry which is preliminary data.</text>
</comment>
<comment type="similarity">
    <text evidence="1">Belongs to the ATG101 family.</text>
</comment>
<dbReference type="InterPro" id="IPR012445">
    <property type="entry name" value="ATG101"/>
</dbReference>